<organism evidence="14 15">
    <name type="scientific">Amphimedon queenslandica</name>
    <name type="common">Sponge</name>
    <dbReference type="NCBI Taxonomy" id="400682"/>
    <lineage>
        <taxon>Eukaryota</taxon>
        <taxon>Metazoa</taxon>
        <taxon>Porifera</taxon>
        <taxon>Demospongiae</taxon>
        <taxon>Heteroscleromorpha</taxon>
        <taxon>Haplosclerida</taxon>
        <taxon>Niphatidae</taxon>
        <taxon>Amphimedon</taxon>
    </lineage>
</organism>
<evidence type="ECO:0000313" key="15">
    <source>
        <dbReference type="Proteomes" id="UP000007879"/>
    </source>
</evidence>
<comment type="similarity">
    <text evidence="3">Belongs to the WD repeat fritz family.</text>
</comment>
<evidence type="ECO:0000256" key="7">
    <source>
        <dbReference type="ARBA" id="ARBA00022737"/>
    </source>
</evidence>
<accession>A0AAN0J8F6</accession>
<sequence>MASILSHLHFWTLQPLSPSLSSAVGHNISVHSYQPKSTGASAKVDVESCRRYWSEGRGISWYLTNHKPMKLRDTLREVEEMLVSEKIVTVQWKTLRHLVILLDSGTIIVFTVAKHCGDIESIIIDRSIIQKLNGKINRALILSGSLVILYNDGSKVHYFSPCRRLSTTDSPTAITLSHDKLKKRIEKLGTIDLKAFELDVKGLPDHQIDRHMCTNPQQDLLVVWWCDLQDSGLRWSSMAAGEHTNMVLIKLKGNGKAEILTKLQTKCQPTAVFFSKTSGQTLYAFGQSLPDDESVAAASDGAKSFEYEVSLIDCSDRKNVRQSSSLYSIENTFCSEAQVKVCSPNNDESLLAAGCESGLIIMFDIKRDQVKKAKSYFLSISHISWHPAGAIVFVCGSRGEIQCLDCALNPLSFLLTSDVVTDISTTPLLQIGSHCLVPVQLEHAGWASVSREGEGHSGCYDNFAMVFSQGPIVLMRIELGVYSKGKLTVCELMMEYLRHKQLHQCVELILSLNWELSPQNCFNCLSLFMDHLLTLNPSTENEELMESALGSFFASGLSQSILNEYRAPVHLMARRFFFQLLRSSRFQKAFSLAVELSSRDLFMELHHTAQLHNETTLAELSLKKAEILTNREKERRKKLSESSDSSKGALPKTLPSKYNLIITDNDRVILNPSVLAESPEKEGRIILESSTESERGGEKRKGKLTSSTESSSSTSSKKTGAAGGAVPWTSAKGEAVNVINFGYF</sequence>
<dbReference type="PANTHER" id="PTHR13667:SF5">
    <property type="entry name" value="WD REPEAT-CONTAINING AND PLANAR CELL POLARITY EFFECTOR PROTEIN FRITZ HOMOLOG"/>
    <property type="match status" value="1"/>
</dbReference>
<evidence type="ECO:0000256" key="1">
    <source>
        <dbReference type="ARBA" id="ARBA00004236"/>
    </source>
</evidence>
<dbReference type="GO" id="GO:0045184">
    <property type="term" value="P:establishment of protein localization"/>
    <property type="evidence" value="ECO:0007669"/>
    <property type="project" value="TreeGrafter"/>
</dbReference>
<keyword evidence="15" id="KW-1185">Reference proteome</keyword>
<evidence type="ECO:0000256" key="6">
    <source>
        <dbReference type="ARBA" id="ARBA00022574"/>
    </source>
</evidence>
<feature type="region of interest" description="Disordered" evidence="13">
    <location>
        <begin position="632"/>
        <end position="651"/>
    </location>
</feature>
<keyword evidence="6" id="KW-0853">WD repeat</keyword>
<dbReference type="InterPro" id="IPR024511">
    <property type="entry name" value="Frtz"/>
</dbReference>
<name>A0AAN0J8F6_AMPQE</name>
<dbReference type="GeneID" id="100635233"/>
<keyword evidence="9" id="KW-0969">Cilium</keyword>
<keyword evidence="4" id="KW-1003">Cell membrane</keyword>
<evidence type="ECO:0000256" key="12">
    <source>
        <dbReference type="ARBA" id="ARBA00023273"/>
    </source>
</evidence>
<dbReference type="Pfam" id="PF11768">
    <property type="entry name" value="Frtz"/>
    <property type="match status" value="1"/>
</dbReference>
<dbReference type="GO" id="GO:0044782">
    <property type="term" value="P:cilium organization"/>
    <property type="evidence" value="ECO:0007669"/>
    <property type="project" value="TreeGrafter"/>
</dbReference>
<evidence type="ECO:0000256" key="3">
    <source>
        <dbReference type="ARBA" id="ARBA00006059"/>
    </source>
</evidence>
<dbReference type="RefSeq" id="XP_019853300.1">
    <property type="nucleotide sequence ID" value="XM_019997741.1"/>
</dbReference>
<evidence type="ECO:0000256" key="11">
    <source>
        <dbReference type="ARBA" id="ARBA00023212"/>
    </source>
</evidence>
<keyword evidence="10" id="KW-0472">Membrane</keyword>
<feature type="region of interest" description="Disordered" evidence="13">
    <location>
        <begin position="681"/>
        <end position="729"/>
    </location>
</feature>
<evidence type="ECO:0000256" key="5">
    <source>
        <dbReference type="ARBA" id="ARBA00022490"/>
    </source>
</evidence>
<dbReference type="EnsemblMetazoa" id="XM_019997741.1">
    <property type="protein sequence ID" value="XP_019853300.1"/>
    <property type="gene ID" value="LOC100635233"/>
</dbReference>
<dbReference type="PANTHER" id="PTHR13667">
    <property type="entry name" value="HOMOLOC-13"/>
    <property type="match status" value="1"/>
</dbReference>
<evidence type="ECO:0000256" key="2">
    <source>
        <dbReference type="ARBA" id="ARBA00004430"/>
    </source>
</evidence>
<evidence type="ECO:0000256" key="9">
    <source>
        <dbReference type="ARBA" id="ARBA00023069"/>
    </source>
</evidence>
<evidence type="ECO:0000256" key="10">
    <source>
        <dbReference type="ARBA" id="ARBA00023136"/>
    </source>
</evidence>
<keyword evidence="7" id="KW-0677">Repeat</keyword>
<dbReference type="SUPFAM" id="SSF50978">
    <property type="entry name" value="WD40 repeat-like"/>
    <property type="match status" value="1"/>
</dbReference>
<dbReference type="Proteomes" id="UP000007879">
    <property type="component" value="Unassembled WGS sequence"/>
</dbReference>
<protein>
    <submittedName>
        <fullName evidence="14">Uncharacterized protein</fullName>
    </submittedName>
</protein>
<evidence type="ECO:0000256" key="13">
    <source>
        <dbReference type="SAM" id="MobiDB-lite"/>
    </source>
</evidence>
<keyword evidence="11" id="KW-0206">Cytoskeleton</keyword>
<dbReference type="InterPro" id="IPR015943">
    <property type="entry name" value="WD40/YVTN_repeat-like_dom_sf"/>
</dbReference>
<reference evidence="14" key="2">
    <citation type="submission" date="2024-06" db="UniProtKB">
        <authorList>
            <consortium name="EnsemblMetazoa"/>
        </authorList>
    </citation>
    <scope>IDENTIFICATION</scope>
</reference>
<keyword evidence="5" id="KW-0963">Cytoplasm</keyword>
<evidence type="ECO:0000313" key="14">
    <source>
        <dbReference type="EnsemblMetazoa" id="XP_019853300.1"/>
    </source>
</evidence>
<reference evidence="15" key="1">
    <citation type="journal article" date="2010" name="Nature">
        <title>The Amphimedon queenslandica genome and the evolution of animal complexity.</title>
        <authorList>
            <person name="Srivastava M."/>
            <person name="Simakov O."/>
            <person name="Chapman J."/>
            <person name="Fahey B."/>
            <person name="Gauthier M.E."/>
            <person name="Mitros T."/>
            <person name="Richards G.S."/>
            <person name="Conaco C."/>
            <person name="Dacre M."/>
            <person name="Hellsten U."/>
            <person name="Larroux C."/>
            <person name="Putnam N.H."/>
            <person name="Stanke M."/>
            <person name="Adamska M."/>
            <person name="Darling A."/>
            <person name="Degnan S.M."/>
            <person name="Oakley T.H."/>
            <person name="Plachetzki D.C."/>
            <person name="Zhai Y."/>
            <person name="Adamski M."/>
            <person name="Calcino A."/>
            <person name="Cummins S.F."/>
            <person name="Goodstein D.M."/>
            <person name="Harris C."/>
            <person name="Jackson D.J."/>
            <person name="Leys S.P."/>
            <person name="Shu S."/>
            <person name="Woodcroft B.J."/>
            <person name="Vervoort M."/>
            <person name="Kosik K.S."/>
            <person name="Manning G."/>
            <person name="Degnan B.M."/>
            <person name="Rokhsar D.S."/>
        </authorList>
    </citation>
    <scope>NUCLEOTIDE SEQUENCE [LARGE SCALE GENOMIC DNA]</scope>
</reference>
<proteinExistence type="inferred from homology"/>
<keyword evidence="8" id="KW-0970">Cilium biogenesis/degradation</keyword>
<dbReference type="GO" id="GO:0097541">
    <property type="term" value="C:axonemal basal plate"/>
    <property type="evidence" value="ECO:0007669"/>
    <property type="project" value="TreeGrafter"/>
</dbReference>
<dbReference type="InterPro" id="IPR036322">
    <property type="entry name" value="WD40_repeat_dom_sf"/>
</dbReference>
<feature type="compositionally biased region" description="Low complexity" evidence="13">
    <location>
        <begin position="704"/>
        <end position="720"/>
    </location>
</feature>
<keyword evidence="12" id="KW-0966">Cell projection</keyword>
<evidence type="ECO:0000256" key="8">
    <source>
        <dbReference type="ARBA" id="ARBA00022794"/>
    </source>
</evidence>
<dbReference type="Gene3D" id="2.130.10.10">
    <property type="entry name" value="YVTN repeat-like/Quinoprotein amine dehydrogenase"/>
    <property type="match status" value="1"/>
</dbReference>
<dbReference type="AlphaFoldDB" id="A0AAN0J8F6"/>
<dbReference type="GO" id="GO:0005886">
    <property type="term" value="C:plasma membrane"/>
    <property type="evidence" value="ECO:0007669"/>
    <property type="project" value="UniProtKB-SubCell"/>
</dbReference>
<evidence type="ECO:0000256" key="4">
    <source>
        <dbReference type="ARBA" id="ARBA00022475"/>
    </source>
</evidence>
<comment type="subcellular location">
    <subcellularLocation>
        <location evidence="1">Cell membrane</location>
    </subcellularLocation>
    <subcellularLocation>
        <location evidence="2">Cytoplasm</location>
        <location evidence="2">Cytoskeleton</location>
        <location evidence="2">Cilium axoneme</location>
    </subcellularLocation>
</comment>